<dbReference type="AlphaFoldDB" id="A0A9W6WCG2"/>
<comment type="caution">
    <text evidence="2">The sequence shown here is derived from an EMBL/GenBank/DDBJ whole genome shotgun (WGS) entry which is preliminary data.</text>
</comment>
<name>A0A9W6WCG2_9ACTN</name>
<dbReference type="InterPro" id="IPR051704">
    <property type="entry name" value="FAD_aromatic-hydroxylase"/>
</dbReference>
<evidence type="ECO:0000313" key="3">
    <source>
        <dbReference type="Proteomes" id="UP001165079"/>
    </source>
</evidence>
<dbReference type="SUPFAM" id="SSF51905">
    <property type="entry name" value="FAD/NAD(P)-binding domain"/>
    <property type="match status" value="1"/>
</dbReference>
<dbReference type="GO" id="GO:0071949">
    <property type="term" value="F:FAD binding"/>
    <property type="evidence" value="ECO:0007669"/>
    <property type="project" value="InterPro"/>
</dbReference>
<dbReference type="Proteomes" id="UP001165079">
    <property type="component" value="Unassembled WGS sequence"/>
</dbReference>
<organism evidence="2 3">
    <name type="scientific">Actinorhabdospora filicis</name>
    <dbReference type="NCBI Taxonomy" id="1785913"/>
    <lineage>
        <taxon>Bacteria</taxon>
        <taxon>Bacillati</taxon>
        <taxon>Actinomycetota</taxon>
        <taxon>Actinomycetes</taxon>
        <taxon>Micromonosporales</taxon>
        <taxon>Micromonosporaceae</taxon>
        <taxon>Actinorhabdospora</taxon>
    </lineage>
</organism>
<reference evidence="2" key="1">
    <citation type="submission" date="2023-03" db="EMBL/GenBank/DDBJ databases">
        <title>Actinorhabdospora filicis NBRC 111898.</title>
        <authorList>
            <person name="Ichikawa N."/>
            <person name="Sato H."/>
            <person name="Tonouchi N."/>
        </authorList>
    </citation>
    <scope>NUCLEOTIDE SEQUENCE</scope>
    <source>
        <strain evidence="2">NBRC 111898</strain>
    </source>
</reference>
<dbReference type="InterPro" id="IPR036188">
    <property type="entry name" value="FAD/NAD-bd_sf"/>
</dbReference>
<dbReference type="InterPro" id="IPR002938">
    <property type="entry name" value="FAD-bd"/>
</dbReference>
<dbReference type="EMBL" id="BSTX01000003">
    <property type="protein sequence ID" value="GLZ79745.1"/>
    <property type="molecule type" value="Genomic_DNA"/>
</dbReference>
<sequence>MLVSGGGIAGSTLAFWLARNGFTVTVVEKAAGTRSSGAPVDVRGEALDVAEGMGLVPELRELATRTDRMTVLNRSGRRVGSLRLPTNDANGVEIPRGDLAAVLARAAVDTGAVEYLNGDHITAITQDDGGADVTFAAHPPRRFGHVIGADGLHSGVRRLVFGPERDYVHGLGLFVATTALPDEDPDPREVLIHNTPGRALSVHPSRGRALAAFIFRGDTTAHDHRDTAAHRRLVRDSYADAGWRAPELAARAAEAEDLYLDAVARVVTPTWSRGRVALVGDAASCVSLFGDGSSTAMVGAHTLAEELARGGDALARYESRHRVRTEAKQRGVGLASGLIVPGSGAALAVRNLGVRAVSLVRRPRTLSA</sequence>
<gene>
    <name evidence="2" type="ORF">Afil01_45520</name>
</gene>
<dbReference type="Gene3D" id="3.30.9.10">
    <property type="entry name" value="D-Amino Acid Oxidase, subunit A, domain 2"/>
    <property type="match status" value="1"/>
</dbReference>
<dbReference type="Pfam" id="PF01494">
    <property type="entry name" value="FAD_binding_3"/>
    <property type="match status" value="1"/>
</dbReference>
<dbReference type="Gene3D" id="3.50.50.60">
    <property type="entry name" value="FAD/NAD(P)-binding domain"/>
    <property type="match status" value="1"/>
</dbReference>
<protein>
    <submittedName>
        <fullName evidence="2">Oxidoreductase</fullName>
    </submittedName>
</protein>
<feature type="domain" description="FAD-binding" evidence="1">
    <location>
        <begin position="2"/>
        <end position="309"/>
    </location>
</feature>
<proteinExistence type="predicted"/>
<evidence type="ECO:0000259" key="1">
    <source>
        <dbReference type="Pfam" id="PF01494"/>
    </source>
</evidence>
<dbReference type="PANTHER" id="PTHR46865">
    <property type="entry name" value="OXIDOREDUCTASE-RELATED"/>
    <property type="match status" value="1"/>
</dbReference>
<accession>A0A9W6WCG2</accession>
<keyword evidence="3" id="KW-1185">Reference proteome</keyword>
<evidence type="ECO:0000313" key="2">
    <source>
        <dbReference type="EMBL" id="GLZ79745.1"/>
    </source>
</evidence>
<dbReference type="PANTHER" id="PTHR46865:SF2">
    <property type="entry name" value="MONOOXYGENASE"/>
    <property type="match status" value="1"/>
</dbReference>